<dbReference type="SUPFAM" id="SSF50022">
    <property type="entry name" value="ISP domain"/>
    <property type="match status" value="1"/>
</dbReference>
<evidence type="ECO:0000259" key="6">
    <source>
        <dbReference type="PROSITE" id="PS51296"/>
    </source>
</evidence>
<dbReference type="InterPro" id="IPR050584">
    <property type="entry name" value="Cholesterol_7-desaturase"/>
</dbReference>
<dbReference type="Proteomes" id="UP000186143">
    <property type="component" value="Unassembled WGS sequence"/>
</dbReference>
<accession>A0A1Q9AQB0</accession>
<evidence type="ECO:0000256" key="3">
    <source>
        <dbReference type="ARBA" id="ARBA00023002"/>
    </source>
</evidence>
<evidence type="ECO:0000313" key="8">
    <source>
        <dbReference type="Proteomes" id="UP000186143"/>
    </source>
</evidence>
<dbReference type="GO" id="GO:0005506">
    <property type="term" value="F:iron ion binding"/>
    <property type="evidence" value="ECO:0007669"/>
    <property type="project" value="InterPro"/>
</dbReference>
<dbReference type="InterPro" id="IPR015881">
    <property type="entry name" value="ARHD_Rieske_2Fe_2S"/>
</dbReference>
<dbReference type="InterPro" id="IPR036922">
    <property type="entry name" value="Rieske_2Fe-2S_sf"/>
</dbReference>
<dbReference type="RefSeq" id="WP_075632904.1">
    <property type="nucleotide sequence ID" value="NZ_MKIO01000016.1"/>
</dbReference>
<keyword evidence="5" id="KW-0411">Iron-sulfur</keyword>
<dbReference type="CDD" id="cd03469">
    <property type="entry name" value="Rieske_RO_Alpha_N"/>
    <property type="match status" value="1"/>
</dbReference>
<evidence type="ECO:0000256" key="1">
    <source>
        <dbReference type="ARBA" id="ARBA00022714"/>
    </source>
</evidence>
<dbReference type="GO" id="GO:0051537">
    <property type="term" value="F:2 iron, 2 sulfur cluster binding"/>
    <property type="evidence" value="ECO:0007669"/>
    <property type="project" value="UniProtKB-KW"/>
</dbReference>
<evidence type="ECO:0000256" key="4">
    <source>
        <dbReference type="ARBA" id="ARBA00023004"/>
    </source>
</evidence>
<evidence type="ECO:0000313" key="7">
    <source>
        <dbReference type="EMBL" id="OLP57569.1"/>
    </source>
</evidence>
<keyword evidence="4" id="KW-0408">Iron</keyword>
<keyword evidence="1" id="KW-0001">2Fe-2S</keyword>
<keyword evidence="2" id="KW-0479">Metal-binding</keyword>
<proteinExistence type="predicted"/>
<gene>
    <name evidence="7" type="ORF">BJF92_23545</name>
</gene>
<dbReference type="STRING" id="1672749.BJF92_23545"/>
<evidence type="ECO:0000256" key="5">
    <source>
        <dbReference type="ARBA" id="ARBA00023014"/>
    </source>
</evidence>
<dbReference type="OrthoDB" id="9800776at2"/>
<dbReference type="EMBL" id="MKIO01000016">
    <property type="protein sequence ID" value="OLP57569.1"/>
    <property type="molecule type" value="Genomic_DNA"/>
</dbReference>
<evidence type="ECO:0000256" key="2">
    <source>
        <dbReference type="ARBA" id="ARBA00022723"/>
    </source>
</evidence>
<sequence>MPLESALVWTPVALSADLPAASVIPARLADAALAVWRAQDGTVSAVADRCPHRGMRLSHGFVRGEALSCIYHGWRYGKSGRCLAIPAHPALTPPETIRVATYRAAERDGIVWVTASQEAGAVPAHDGFLGLRSVTVAASPARLAASLGGTLDGSVIDGTIGGVTARLLLASSGEEGVLLVHLLIASGAADAGKIAASRALEGLRRQAETATITGEAA</sequence>
<feature type="domain" description="Rieske" evidence="6">
    <location>
        <begin position="9"/>
        <end position="113"/>
    </location>
</feature>
<reference evidence="7 8" key="1">
    <citation type="submission" date="2016-09" db="EMBL/GenBank/DDBJ databases">
        <title>Rhizobium sp. nov., a novel species isolated from the rice rhizosphere.</title>
        <authorList>
            <person name="Zhao J."/>
            <person name="Zhang X."/>
        </authorList>
    </citation>
    <scope>NUCLEOTIDE SEQUENCE [LARGE SCALE GENOMIC DNA]</scope>
    <source>
        <strain evidence="7 8">MH17</strain>
    </source>
</reference>
<dbReference type="InterPro" id="IPR017941">
    <property type="entry name" value="Rieske_2Fe-2S"/>
</dbReference>
<dbReference type="PROSITE" id="PS51296">
    <property type="entry name" value="RIESKE"/>
    <property type="match status" value="1"/>
</dbReference>
<dbReference type="PANTHER" id="PTHR21266:SF60">
    <property type="entry name" value="3-KETOSTEROID-9-ALPHA-MONOOXYGENASE, OXYGENASE COMPONENT"/>
    <property type="match status" value="1"/>
</dbReference>
<dbReference type="Pfam" id="PF00355">
    <property type="entry name" value="Rieske"/>
    <property type="match status" value="1"/>
</dbReference>
<name>A0A1Q9AQB0_9HYPH</name>
<protein>
    <submittedName>
        <fullName evidence="7">Oxidoreductase</fullName>
    </submittedName>
</protein>
<dbReference type="GO" id="GO:0016491">
    <property type="term" value="F:oxidoreductase activity"/>
    <property type="evidence" value="ECO:0007669"/>
    <property type="project" value="UniProtKB-KW"/>
</dbReference>
<comment type="caution">
    <text evidence="7">The sequence shown here is derived from an EMBL/GenBank/DDBJ whole genome shotgun (WGS) entry which is preliminary data.</text>
</comment>
<dbReference type="AlphaFoldDB" id="A0A1Q9AQB0"/>
<dbReference type="PANTHER" id="PTHR21266">
    <property type="entry name" value="IRON-SULFUR DOMAIN CONTAINING PROTEIN"/>
    <property type="match status" value="1"/>
</dbReference>
<keyword evidence="3" id="KW-0560">Oxidoreductase</keyword>
<organism evidence="7 8">
    <name type="scientific">Xaviernesmea rhizosphaerae</name>
    <dbReference type="NCBI Taxonomy" id="1672749"/>
    <lineage>
        <taxon>Bacteria</taxon>
        <taxon>Pseudomonadati</taxon>
        <taxon>Pseudomonadota</taxon>
        <taxon>Alphaproteobacteria</taxon>
        <taxon>Hyphomicrobiales</taxon>
        <taxon>Rhizobiaceae</taxon>
        <taxon>Rhizobium/Agrobacterium group</taxon>
        <taxon>Xaviernesmea</taxon>
    </lineage>
</organism>
<dbReference type="PROSITE" id="PS00570">
    <property type="entry name" value="RING_HYDROXYL_ALPHA"/>
    <property type="match status" value="1"/>
</dbReference>
<dbReference type="Gene3D" id="2.102.10.10">
    <property type="entry name" value="Rieske [2Fe-2S] iron-sulphur domain"/>
    <property type="match status" value="1"/>
</dbReference>